<dbReference type="GO" id="GO:0006730">
    <property type="term" value="P:one-carbon metabolic process"/>
    <property type="evidence" value="ECO:0007669"/>
    <property type="project" value="UniProtKB-KW"/>
</dbReference>
<reference evidence="8" key="1">
    <citation type="submission" date="2016-04" db="EMBL/GenBank/DDBJ databases">
        <authorList>
            <person name="Evans L.H."/>
            <person name="Alamgir A."/>
            <person name="Owens N."/>
            <person name="Weber N.D."/>
            <person name="Virtaneva K."/>
            <person name="Barbian K."/>
            <person name="Babar A."/>
            <person name="Rosenke K."/>
        </authorList>
    </citation>
    <scope>NUCLEOTIDE SEQUENCE</scope>
    <source>
        <strain evidence="8">86</strain>
    </source>
</reference>
<evidence type="ECO:0000256" key="2">
    <source>
        <dbReference type="ARBA" id="ARBA00009539"/>
    </source>
</evidence>
<keyword evidence="4" id="KW-0554">One-carbon metabolism</keyword>
<evidence type="ECO:0000256" key="4">
    <source>
        <dbReference type="ARBA" id="ARBA00022563"/>
    </source>
</evidence>
<keyword evidence="6 8" id="KW-0560">Oxidoreductase</keyword>
<name>A0A212KDZ3_9FIRM</name>
<dbReference type="EC" id="1.5.1.3" evidence="3"/>
<dbReference type="UniPathway" id="UPA00077">
    <property type="reaction ID" value="UER00158"/>
</dbReference>
<dbReference type="PRINTS" id="PR00070">
    <property type="entry name" value="DHFR"/>
</dbReference>
<dbReference type="GO" id="GO:0046654">
    <property type="term" value="P:tetrahydrofolate biosynthetic process"/>
    <property type="evidence" value="ECO:0007669"/>
    <property type="project" value="UniProtKB-UniPathway"/>
</dbReference>
<protein>
    <recommendedName>
        <fullName evidence="3">dihydrofolate reductase</fullName>
        <ecNumber evidence="3">1.5.1.3</ecNumber>
    </recommendedName>
</protein>
<dbReference type="InterPro" id="IPR001796">
    <property type="entry name" value="DHFR_dom"/>
</dbReference>
<dbReference type="GO" id="GO:0046655">
    <property type="term" value="P:folic acid metabolic process"/>
    <property type="evidence" value="ECO:0007669"/>
    <property type="project" value="TreeGrafter"/>
</dbReference>
<dbReference type="GO" id="GO:0005829">
    <property type="term" value="C:cytosol"/>
    <property type="evidence" value="ECO:0007669"/>
    <property type="project" value="TreeGrafter"/>
</dbReference>
<dbReference type="SUPFAM" id="SSF53597">
    <property type="entry name" value="Dihydrofolate reductase-like"/>
    <property type="match status" value="1"/>
</dbReference>
<dbReference type="AlphaFoldDB" id="A0A212KDZ3"/>
<dbReference type="CDD" id="cd00209">
    <property type="entry name" value="DHFR"/>
    <property type="match status" value="1"/>
</dbReference>
<comment type="similarity">
    <text evidence="2">Belongs to the dihydrofolate reductase family.</text>
</comment>
<dbReference type="GO" id="GO:0046452">
    <property type="term" value="P:dihydrofolate metabolic process"/>
    <property type="evidence" value="ECO:0007669"/>
    <property type="project" value="TreeGrafter"/>
</dbReference>
<comment type="pathway">
    <text evidence="1">Cofactor biosynthesis; tetrahydrofolate biosynthesis; 5,6,7,8-tetrahydrofolate from 7,8-dihydrofolate: step 1/1.</text>
</comment>
<dbReference type="InterPro" id="IPR012259">
    <property type="entry name" value="DHFR"/>
</dbReference>
<dbReference type="PANTHER" id="PTHR48069">
    <property type="entry name" value="DIHYDROFOLATE REDUCTASE"/>
    <property type="match status" value="1"/>
</dbReference>
<dbReference type="GO" id="GO:0050661">
    <property type="term" value="F:NADP binding"/>
    <property type="evidence" value="ECO:0007669"/>
    <property type="project" value="InterPro"/>
</dbReference>
<evidence type="ECO:0000313" key="8">
    <source>
        <dbReference type="EMBL" id="SBW09857.1"/>
    </source>
</evidence>
<dbReference type="GO" id="GO:0004146">
    <property type="term" value="F:dihydrofolate reductase activity"/>
    <property type="evidence" value="ECO:0007669"/>
    <property type="project" value="UniProtKB-EC"/>
</dbReference>
<dbReference type="PROSITE" id="PS51330">
    <property type="entry name" value="DHFR_2"/>
    <property type="match status" value="1"/>
</dbReference>
<organism evidence="8">
    <name type="scientific">uncultured Eubacteriales bacterium</name>
    <dbReference type="NCBI Taxonomy" id="172733"/>
    <lineage>
        <taxon>Bacteria</taxon>
        <taxon>Bacillati</taxon>
        <taxon>Bacillota</taxon>
        <taxon>Clostridia</taxon>
        <taxon>Eubacteriales</taxon>
        <taxon>environmental samples</taxon>
    </lineage>
</organism>
<evidence type="ECO:0000256" key="5">
    <source>
        <dbReference type="ARBA" id="ARBA00022857"/>
    </source>
</evidence>
<dbReference type="EMBL" id="FLUN01000001">
    <property type="protein sequence ID" value="SBW09857.1"/>
    <property type="molecule type" value="Genomic_DNA"/>
</dbReference>
<proteinExistence type="inferred from homology"/>
<accession>A0A212KDZ3</accession>
<evidence type="ECO:0000256" key="3">
    <source>
        <dbReference type="ARBA" id="ARBA00012856"/>
    </source>
</evidence>
<dbReference type="InterPro" id="IPR024072">
    <property type="entry name" value="DHFR-like_dom_sf"/>
</dbReference>
<dbReference type="PANTHER" id="PTHR48069:SF3">
    <property type="entry name" value="DIHYDROFOLATE REDUCTASE"/>
    <property type="match status" value="1"/>
</dbReference>
<dbReference type="Pfam" id="PF00186">
    <property type="entry name" value="DHFR_1"/>
    <property type="match status" value="1"/>
</dbReference>
<dbReference type="Gene3D" id="3.40.430.10">
    <property type="entry name" value="Dihydrofolate Reductase, subunit A"/>
    <property type="match status" value="1"/>
</dbReference>
<keyword evidence="5" id="KW-0521">NADP</keyword>
<sequence>MKLIVAVDRNWAIGYRGELLARVSADLKRFKTLTLGHPVLLGRKTLATFPGGRPLPGRENFILSTDPDFRVEGAVVLRSVEEARTRCPEDTFVIGGAQIYRALLNGCDTAYVTKLDADFPADTWFPNLDALPGWGIAEEEGPFAEDSLAFRYVTYKREK</sequence>
<gene>
    <name evidence="8" type="primary">folA</name>
    <name evidence="8" type="ORF">KL86CLO1_12753</name>
</gene>
<feature type="domain" description="DHFR" evidence="7">
    <location>
        <begin position="1"/>
        <end position="157"/>
    </location>
</feature>
<evidence type="ECO:0000259" key="7">
    <source>
        <dbReference type="PROSITE" id="PS51330"/>
    </source>
</evidence>
<evidence type="ECO:0000256" key="6">
    <source>
        <dbReference type="ARBA" id="ARBA00023002"/>
    </source>
</evidence>
<evidence type="ECO:0000256" key="1">
    <source>
        <dbReference type="ARBA" id="ARBA00004903"/>
    </source>
</evidence>